<dbReference type="Pfam" id="PF01584">
    <property type="entry name" value="CheW"/>
    <property type="match status" value="1"/>
</dbReference>
<dbReference type="SMART" id="SM00260">
    <property type="entry name" value="CheW"/>
    <property type="match status" value="1"/>
</dbReference>
<evidence type="ECO:0000313" key="3">
    <source>
        <dbReference type="Proteomes" id="UP001596516"/>
    </source>
</evidence>
<dbReference type="Proteomes" id="UP001596516">
    <property type="component" value="Unassembled WGS sequence"/>
</dbReference>
<proteinExistence type="predicted"/>
<dbReference type="InterPro" id="IPR036061">
    <property type="entry name" value="CheW-like_dom_sf"/>
</dbReference>
<evidence type="ECO:0000259" key="1">
    <source>
        <dbReference type="PROSITE" id="PS50851"/>
    </source>
</evidence>
<dbReference type="PANTHER" id="PTHR22617">
    <property type="entry name" value="CHEMOTAXIS SENSOR HISTIDINE KINASE-RELATED"/>
    <property type="match status" value="1"/>
</dbReference>
<dbReference type="Gene3D" id="2.40.50.180">
    <property type="entry name" value="CheA-289, Domain 4"/>
    <property type="match status" value="1"/>
</dbReference>
<feature type="domain" description="CheW-like" evidence="1">
    <location>
        <begin position="11"/>
        <end position="155"/>
    </location>
</feature>
<dbReference type="RefSeq" id="WP_377405718.1">
    <property type="nucleotide sequence ID" value="NZ_JBHTFQ010000009.1"/>
</dbReference>
<dbReference type="EMBL" id="JBHTFQ010000009">
    <property type="protein sequence ID" value="MFC7705617.1"/>
    <property type="molecule type" value="Genomic_DNA"/>
</dbReference>
<dbReference type="SUPFAM" id="SSF50341">
    <property type="entry name" value="CheW-like"/>
    <property type="match status" value="1"/>
</dbReference>
<comment type="caution">
    <text evidence="2">The sequence shown here is derived from an EMBL/GenBank/DDBJ whole genome shotgun (WGS) entry which is preliminary data.</text>
</comment>
<protein>
    <submittedName>
        <fullName evidence="2">Chemotaxis protein CheW</fullName>
    </submittedName>
</protein>
<sequence>MTATNALTSKALTVVTMRLGRQHLAIPAANLREILDPLPVTRVPTSSSFVWGVVNVRGAVVPLADLRIPFGLTEDPQGKDLRMLVLDIELAGEPAVVVVCADAVDEVLPLDTALVEPLPATGSTWDPSFVRGIFRKGGGFVILPHLPNIFASATVGAS</sequence>
<name>A0ABW2ULK8_9RHOB</name>
<gene>
    <name evidence="2" type="ORF">ACFQXB_15620</name>
</gene>
<dbReference type="InterPro" id="IPR039315">
    <property type="entry name" value="CheW"/>
</dbReference>
<reference evidence="3" key="1">
    <citation type="journal article" date="2019" name="Int. J. Syst. Evol. Microbiol.">
        <title>The Global Catalogue of Microorganisms (GCM) 10K type strain sequencing project: providing services to taxonomists for standard genome sequencing and annotation.</title>
        <authorList>
            <consortium name="The Broad Institute Genomics Platform"/>
            <consortium name="The Broad Institute Genome Sequencing Center for Infectious Disease"/>
            <person name="Wu L."/>
            <person name="Ma J."/>
        </authorList>
    </citation>
    <scope>NUCLEOTIDE SEQUENCE [LARGE SCALE GENOMIC DNA]</scope>
    <source>
        <strain evidence="3">CGMCC 1.12750</strain>
    </source>
</reference>
<dbReference type="PANTHER" id="PTHR22617:SF23">
    <property type="entry name" value="CHEMOTAXIS PROTEIN CHEW"/>
    <property type="match status" value="1"/>
</dbReference>
<accession>A0ABW2ULK8</accession>
<dbReference type="InterPro" id="IPR002545">
    <property type="entry name" value="CheW-lke_dom"/>
</dbReference>
<dbReference type="Gene3D" id="2.30.30.40">
    <property type="entry name" value="SH3 Domains"/>
    <property type="match status" value="1"/>
</dbReference>
<evidence type="ECO:0000313" key="2">
    <source>
        <dbReference type="EMBL" id="MFC7705617.1"/>
    </source>
</evidence>
<keyword evidence="3" id="KW-1185">Reference proteome</keyword>
<dbReference type="PROSITE" id="PS50851">
    <property type="entry name" value="CHEW"/>
    <property type="match status" value="1"/>
</dbReference>
<organism evidence="2 3">
    <name type="scientific">Plastorhodobacter daqingensis</name>
    <dbReference type="NCBI Taxonomy" id="1387281"/>
    <lineage>
        <taxon>Bacteria</taxon>
        <taxon>Pseudomonadati</taxon>
        <taxon>Pseudomonadota</taxon>
        <taxon>Alphaproteobacteria</taxon>
        <taxon>Rhodobacterales</taxon>
        <taxon>Paracoccaceae</taxon>
        <taxon>Plastorhodobacter</taxon>
    </lineage>
</organism>